<gene>
    <name evidence="2" type="ORF">FMOSSE_LOCUS5163</name>
</gene>
<keyword evidence="3" id="KW-1185">Reference proteome</keyword>
<organism evidence="2 3">
    <name type="scientific">Funneliformis mosseae</name>
    <name type="common">Endomycorrhizal fungus</name>
    <name type="synonym">Glomus mosseae</name>
    <dbReference type="NCBI Taxonomy" id="27381"/>
    <lineage>
        <taxon>Eukaryota</taxon>
        <taxon>Fungi</taxon>
        <taxon>Fungi incertae sedis</taxon>
        <taxon>Mucoromycota</taxon>
        <taxon>Glomeromycotina</taxon>
        <taxon>Glomeromycetes</taxon>
        <taxon>Glomerales</taxon>
        <taxon>Glomeraceae</taxon>
        <taxon>Funneliformis</taxon>
    </lineage>
</organism>
<sequence length="191" mass="22369">MATSQDDSGSNVSASNVSFNSTSVSQENVFYYRPNNDFQIYIIYCKEITLNELAAQLLNDHLYSTCNYFYSNNHFKFYFQHPNDQRIYHINCEIISHSAIVQHLNLNFFGINLRQSEQQRQQQPLEFTNDHKQNLEFHLRRSLIDYLAPNMIAENENQIANNINLVNIRPRNVTDNNQSPTSQQDNNNRLG</sequence>
<evidence type="ECO:0000313" key="2">
    <source>
        <dbReference type="EMBL" id="CAG8523704.1"/>
    </source>
</evidence>
<evidence type="ECO:0000313" key="3">
    <source>
        <dbReference type="Proteomes" id="UP000789375"/>
    </source>
</evidence>
<reference evidence="2" key="1">
    <citation type="submission" date="2021-06" db="EMBL/GenBank/DDBJ databases">
        <authorList>
            <person name="Kallberg Y."/>
            <person name="Tangrot J."/>
            <person name="Rosling A."/>
        </authorList>
    </citation>
    <scope>NUCLEOTIDE SEQUENCE</scope>
    <source>
        <strain evidence="2">87-6 pot B 2015</strain>
    </source>
</reference>
<comment type="caution">
    <text evidence="2">The sequence shown here is derived from an EMBL/GenBank/DDBJ whole genome shotgun (WGS) entry which is preliminary data.</text>
</comment>
<name>A0A9N9FC44_FUNMO</name>
<feature type="compositionally biased region" description="Polar residues" evidence="1">
    <location>
        <begin position="173"/>
        <end position="191"/>
    </location>
</feature>
<protein>
    <submittedName>
        <fullName evidence="2">10269_t:CDS:1</fullName>
    </submittedName>
</protein>
<dbReference type="AlphaFoldDB" id="A0A9N9FC44"/>
<evidence type="ECO:0000256" key="1">
    <source>
        <dbReference type="SAM" id="MobiDB-lite"/>
    </source>
</evidence>
<feature type="region of interest" description="Disordered" evidence="1">
    <location>
        <begin position="170"/>
        <end position="191"/>
    </location>
</feature>
<proteinExistence type="predicted"/>
<accession>A0A9N9FC44</accession>
<dbReference type="Proteomes" id="UP000789375">
    <property type="component" value="Unassembled WGS sequence"/>
</dbReference>
<dbReference type="EMBL" id="CAJVPP010000948">
    <property type="protein sequence ID" value="CAG8523704.1"/>
    <property type="molecule type" value="Genomic_DNA"/>
</dbReference>